<organism evidence="2 3">
    <name type="scientific">Flaviaesturariibacter flavus</name>
    <dbReference type="NCBI Taxonomy" id="2502780"/>
    <lineage>
        <taxon>Bacteria</taxon>
        <taxon>Pseudomonadati</taxon>
        <taxon>Bacteroidota</taxon>
        <taxon>Chitinophagia</taxon>
        <taxon>Chitinophagales</taxon>
        <taxon>Chitinophagaceae</taxon>
        <taxon>Flaviaestuariibacter</taxon>
    </lineage>
</organism>
<dbReference type="RefSeq" id="WP_131450301.1">
    <property type="nucleotide sequence ID" value="NZ_SJZI01000050.1"/>
</dbReference>
<evidence type="ECO:0000256" key="1">
    <source>
        <dbReference type="SAM" id="SignalP"/>
    </source>
</evidence>
<dbReference type="EMBL" id="SJZI01000050">
    <property type="protein sequence ID" value="TCJ12545.1"/>
    <property type="molecule type" value="Genomic_DNA"/>
</dbReference>
<name>A0A4R1B805_9BACT</name>
<keyword evidence="3" id="KW-1185">Reference proteome</keyword>
<reference evidence="2 3" key="1">
    <citation type="submission" date="2019-03" db="EMBL/GenBank/DDBJ databases">
        <authorList>
            <person name="Kim M.K.M."/>
        </authorList>
    </citation>
    <scope>NUCLEOTIDE SEQUENCE [LARGE SCALE GENOMIC DNA]</scope>
    <source>
        <strain evidence="2 3">17J68-12</strain>
    </source>
</reference>
<keyword evidence="1" id="KW-0732">Signal</keyword>
<accession>A0A4R1B805</accession>
<dbReference type="SUPFAM" id="SSF54427">
    <property type="entry name" value="NTF2-like"/>
    <property type="match status" value="1"/>
</dbReference>
<protein>
    <submittedName>
        <fullName evidence="2">Nuclear transport factor 2 family protein</fullName>
    </submittedName>
</protein>
<sequence>MKSLLLLLACAVSLVSAAQPATSTMVEAEKSFAAFSVKNGTREAFLAFVDSNAVLFSRDSFTNGMQLWLGREKRPGILDWKPVVAELARSGDWGFTTGPFTFTAKAGDTATSRGHFFTIWHKAADGQWKFLFDCGAEGGREPLNELYSFQAPKLPGTLAALMQAERDLAARLKTDPVGAHQQYLSVTSVLVRNGQAVAITPGQQTKWFRGLPASIISAHSGHLMAPSNDMALIYGTIISGTQGERKEPFLRLWRHEPGGWRLAAELLRL</sequence>
<proteinExistence type="predicted"/>
<gene>
    <name evidence="2" type="ORF">EPD60_14840</name>
</gene>
<evidence type="ECO:0000313" key="2">
    <source>
        <dbReference type="EMBL" id="TCJ12545.1"/>
    </source>
</evidence>
<comment type="caution">
    <text evidence="2">The sequence shown here is derived from an EMBL/GenBank/DDBJ whole genome shotgun (WGS) entry which is preliminary data.</text>
</comment>
<dbReference type="AlphaFoldDB" id="A0A4R1B805"/>
<evidence type="ECO:0000313" key="3">
    <source>
        <dbReference type="Proteomes" id="UP000295334"/>
    </source>
</evidence>
<dbReference type="Proteomes" id="UP000295334">
    <property type="component" value="Unassembled WGS sequence"/>
</dbReference>
<dbReference type="Gene3D" id="3.10.450.50">
    <property type="match status" value="1"/>
</dbReference>
<dbReference type="OrthoDB" id="1119084at2"/>
<dbReference type="InterPro" id="IPR032710">
    <property type="entry name" value="NTF2-like_dom_sf"/>
</dbReference>
<feature type="signal peptide" evidence="1">
    <location>
        <begin position="1"/>
        <end position="17"/>
    </location>
</feature>
<feature type="chain" id="PRO_5020465053" evidence="1">
    <location>
        <begin position="18"/>
        <end position="269"/>
    </location>
</feature>